<dbReference type="AlphaFoldDB" id="A0A1E2VCG9"/>
<dbReference type="CDD" id="cd06170">
    <property type="entry name" value="LuxR_C_like"/>
    <property type="match status" value="1"/>
</dbReference>
<proteinExistence type="predicted"/>
<dbReference type="InterPro" id="IPR011006">
    <property type="entry name" value="CheY-like_superfamily"/>
</dbReference>
<dbReference type="PANTHER" id="PTHR43214:SF38">
    <property type="entry name" value="NITRATE_NITRITE RESPONSE REGULATOR PROTEIN NARL"/>
    <property type="match status" value="1"/>
</dbReference>
<dbReference type="InterPro" id="IPR001789">
    <property type="entry name" value="Sig_transdc_resp-reg_receiver"/>
</dbReference>
<feature type="modified residue" description="4-aspartylphosphate" evidence="2">
    <location>
        <position position="55"/>
    </location>
</feature>
<reference evidence="5 6" key="1">
    <citation type="submission" date="2016-08" db="EMBL/GenBank/DDBJ databases">
        <authorList>
            <person name="Seilhamer J.J."/>
        </authorList>
    </citation>
    <scope>NUCLEOTIDE SEQUENCE [LARGE SCALE GENOMIC DNA]</scope>
    <source>
        <strain evidence="5 6">PH27A</strain>
    </source>
</reference>
<dbReference type="Gene3D" id="3.40.50.2300">
    <property type="match status" value="1"/>
</dbReference>
<dbReference type="PROSITE" id="PS00622">
    <property type="entry name" value="HTH_LUXR_1"/>
    <property type="match status" value="1"/>
</dbReference>
<evidence type="ECO:0000256" key="1">
    <source>
        <dbReference type="ARBA" id="ARBA00023125"/>
    </source>
</evidence>
<dbReference type="PROSITE" id="PS50110">
    <property type="entry name" value="RESPONSE_REGULATORY"/>
    <property type="match status" value="1"/>
</dbReference>
<keyword evidence="2" id="KW-0597">Phosphoprotein</keyword>
<name>A0A1E2VCG9_9GAMM</name>
<keyword evidence="6" id="KW-1185">Reference proteome</keyword>
<dbReference type="InterPro" id="IPR000792">
    <property type="entry name" value="Tscrpt_reg_LuxR_C"/>
</dbReference>
<dbReference type="RefSeq" id="WP_068999326.1">
    <property type="nucleotide sequence ID" value="NZ_MDTQ01000001.1"/>
</dbReference>
<dbReference type="PRINTS" id="PR00038">
    <property type="entry name" value="HTHLUXR"/>
</dbReference>
<dbReference type="InterPro" id="IPR016032">
    <property type="entry name" value="Sig_transdc_resp-reg_C-effctor"/>
</dbReference>
<dbReference type="PANTHER" id="PTHR43214">
    <property type="entry name" value="TWO-COMPONENT RESPONSE REGULATOR"/>
    <property type="match status" value="1"/>
</dbReference>
<dbReference type="Pfam" id="PF00072">
    <property type="entry name" value="Response_reg"/>
    <property type="match status" value="1"/>
</dbReference>
<dbReference type="GO" id="GO:0003677">
    <property type="term" value="F:DNA binding"/>
    <property type="evidence" value="ECO:0007669"/>
    <property type="project" value="UniProtKB-KW"/>
</dbReference>
<keyword evidence="1" id="KW-0238">DNA-binding</keyword>
<dbReference type="Proteomes" id="UP000094291">
    <property type="component" value="Unassembled WGS sequence"/>
</dbReference>
<dbReference type="InterPro" id="IPR039420">
    <property type="entry name" value="WalR-like"/>
</dbReference>
<dbReference type="SMART" id="SM00448">
    <property type="entry name" value="REC"/>
    <property type="match status" value="1"/>
</dbReference>
<sequence length="212" mass="23162">MTSRVLIVDDHPLFRRGLQQLLAMSEHLQFVGEVDDGEGALEAVETLNPDLILMDLNMAKLDGLKSLQALQASGQTVRVVMLTVSDAEQDVIEALRAGAVGYLLKDMESEALLKHIEQVAQGEICVSPRLTSLLARALSGRADPDGLLLESLTRREKDILMALARGMSNKMIARHLGISEGTVKVHVKHLLKKLDVRSRVEAAVWAVNKGLT</sequence>
<accession>A0A1E2VCG9</accession>
<protein>
    <submittedName>
        <fullName evidence="5">Two-component system response regulator NarL</fullName>
    </submittedName>
</protein>
<comment type="caution">
    <text evidence="5">The sequence shown here is derived from an EMBL/GenBank/DDBJ whole genome shotgun (WGS) entry which is preliminary data.</text>
</comment>
<feature type="domain" description="HTH luxR-type" evidence="3">
    <location>
        <begin position="145"/>
        <end position="210"/>
    </location>
</feature>
<evidence type="ECO:0000313" key="6">
    <source>
        <dbReference type="Proteomes" id="UP000094291"/>
    </source>
</evidence>
<organism evidence="5 6">
    <name type="scientific">Terasakiispira papahanaumokuakeensis</name>
    <dbReference type="NCBI Taxonomy" id="197479"/>
    <lineage>
        <taxon>Bacteria</taxon>
        <taxon>Pseudomonadati</taxon>
        <taxon>Pseudomonadota</taxon>
        <taxon>Gammaproteobacteria</taxon>
        <taxon>Oceanospirillales</taxon>
        <taxon>Terasakiispira</taxon>
    </lineage>
</organism>
<dbReference type="GO" id="GO:0000160">
    <property type="term" value="P:phosphorelay signal transduction system"/>
    <property type="evidence" value="ECO:0007669"/>
    <property type="project" value="InterPro"/>
</dbReference>
<dbReference type="GO" id="GO:0006355">
    <property type="term" value="P:regulation of DNA-templated transcription"/>
    <property type="evidence" value="ECO:0007669"/>
    <property type="project" value="InterPro"/>
</dbReference>
<feature type="domain" description="Response regulatory" evidence="4">
    <location>
        <begin position="4"/>
        <end position="120"/>
    </location>
</feature>
<dbReference type="SUPFAM" id="SSF46894">
    <property type="entry name" value="C-terminal effector domain of the bipartite response regulators"/>
    <property type="match status" value="1"/>
</dbReference>
<dbReference type="NCBIfam" id="NF007935">
    <property type="entry name" value="PRK10651.1"/>
    <property type="match status" value="1"/>
</dbReference>
<dbReference type="SMART" id="SM00421">
    <property type="entry name" value="HTH_LUXR"/>
    <property type="match status" value="1"/>
</dbReference>
<evidence type="ECO:0000313" key="5">
    <source>
        <dbReference type="EMBL" id="ODC04345.1"/>
    </source>
</evidence>
<dbReference type="OrthoDB" id="9796655at2"/>
<gene>
    <name evidence="5" type="ORF">BFW38_13195</name>
</gene>
<dbReference type="SUPFAM" id="SSF52172">
    <property type="entry name" value="CheY-like"/>
    <property type="match status" value="1"/>
</dbReference>
<dbReference type="Pfam" id="PF00196">
    <property type="entry name" value="GerE"/>
    <property type="match status" value="1"/>
</dbReference>
<evidence type="ECO:0000256" key="2">
    <source>
        <dbReference type="PROSITE-ProRule" id="PRU00169"/>
    </source>
</evidence>
<dbReference type="STRING" id="197479.BFW38_13195"/>
<dbReference type="PROSITE" id="PS50043">
    <property type="entry name" value="HTH_LUXR_2"/>
    <property type="match status" value="1"/>
</dbReference>
<evidence type="ECO:0000259" key="4">
    <source>
        <dbReference type="PROSITE" id="PS50110"/>
    </source>
</evidence>
<dbReference type="EMBL" id="MDTQ01000001">
    <property type="protein sequence ID" value="ODC04345.1"/>
    <property type="molecule type" value="Genomic_DNA"/>
</dbReference>
<evidence type="ECO:0000259" key="3">
    <source>
        <dbReference type="PROSITE" id="PS50043"/>
    </source>
</evidence>